<organism evidence="1 2">
    <name type="scientific">Apostasia shenzhenica</name>
    <dbReference type="NCBI Taxonomy" id="1088818"/>
    <lineage>
        <taxon>Eukaryota</taxon>
        <taxon>Viridiplantae</taxon>
        <taxon>Streptophyta</taxon>
        <taxon>Embryophyta</taxon>
        <taxon>Tracheophyta</taxon>
        <taxon>Spermatophyta</taxon>
        <taxon>Magnoliopsida</taxon>
        <taxon>Liliopsida</taxon>
        <taxon>Asparagales</taxon>
        <taxon>Orchidaceae</taxon>
        <taxon>Apostasioideae</taxon>
        <taxon>Apostasia</taxon>
    </lineage>
</organism>
<sequence>MLKIPAPLTFEDSVNHMLIGGAGVLEAEGHDIIIVCTEVGDESSFFLVFFSHPDLMVSGESI</sequence>
<dbReference type="AlphaFoldDB" id="A0A2I0ADS4"/>
<gene>
    <name evidence="1" type="ORF">AXF42_Ash009203</name>
</gene>
<reference evidence="1 2" key="1">
    <citation type="journal article" date="2017" name="Nature">
        <title>The Apostasia genome and the evolution of orchids.</title>
        <authorList>
            <person name="Zhang G.Q."/>
            <person name="Liu K.W."/>
            <person name="Li Z."/>
            <person name="Lohaus R."/>
            <person name="Hsiao Y.Y."/>
            <person name="Niu S.C."/>
            <person name="Wang J.Y."/>
            <person name="Lin Y.C."/>
            <person name="Xu Q."/>
            <person name="Chen L.J."/>
            <person name="Yoshida K."/>
            <person name="Fujiwara S."/>
            <person name="Wang Z.W."/>
            <person name="Zhang Y.Q."/>
            <person name="Mitsuda N."/>
            <person name="Wang M."/>
            <person name="Liu G.H."/>
            <person name="Pecoraro L."/>
            <person name="Huang H.X."/>
            <person name="Xiao X.J."/>
            <person name="Lin M."/>
            <person name="Wu X.Y."/>
            <person name="Wu W.L."/>
            <person name="Chen Y.Y."/>
            <person name="Chang S.B."/>
            <person name="Sakamoto S."/>
            <person name="Ohme-Takagi M."/>
            <person name="Yagi M."/>
            <person name="Zeng S.J."/>
            <person name="Shen C.Y."/>
            <person name="Yeh C.M."/>
            <person name="Luo Y.B."/>
            <person name="Tsai W.C."/>
            <person name="Van de Peer Y."/>
            <person name="Liu Z.J."/>
        </authorList>
    </citation>
    <scope>NUCLEOTIDE SEQUENCE [LARGE SCALE GENOMIC DNA]</scope>
    <source>
        <strain evidence="2">cv. Shenzhen</strain>
        <tissue evidence="1">Stem</tissue>
    </source>
</reference>
<evidence type="ECO:0000313" key="1">
    <source>
        <dbReference type="EMBL" id="PKA53707.1"/>
    </source>
</evidence>
<evidence type="ECO:0000313" key="2">
    <source>
        <dbReference type="Proteomes" id="UP000236161"/>
    </source>
</evidence>
<keyword evidence="2" id="KW-1185">Reference proteome</keyword>
<protein>
    <submittedName>
        <fullName evidence="1">Uncharacterized protein</fullName>
    </submittedName>
</protein>
<accession>A0A2I0ADS4</accession>
<name>A0A2I0ADS4_9ASPA</name>
<proteinExistence type="predicted"/>
<dbReference type="Proteomes" id="UP000236161">
    <property type="component" value="Unassembled WGS sequence"/>
</dbReference>
<dbReference type="EMBL" id="KZ451993">
    <property type="protein sequence ID" value="PKA53707.1"/>
    <property type="molecule type" value="Genomic_DNA"/>
</dbReference>